<feature type="region of interest" description="Disordered" evidence="1">
    <location>
        <begin position="67"/>
        <end position="91"/>
    </location>
</feature>
<keyword evidence="3" id="KW-1185">Reference proteome</keyword>
<comment type="caution">
    <text evidence="2">The sequence shown here is derived from an EMBL/GenBank/DDBJ whole genome shotgun (WGS) entry which is preliminary data.</text>
</comment>
<feature type="compositionally biased region" description="Basic and acidic residues" evidence="1">
    <location>
        <begin position="81"/>
        <end position="91"/>
    </location>
</feature>
<proteinExistence type="predicted"/>
<dbReference type="Proteomes" id="UP001499841">
    <property type="component" value="Unassembled WGS sequence"/>
</dbReference>
<dbReference type="EMBL" id="BAABBA010000004">
    <property type="protein sequence ID" value="GAA4286706.1"/>
    <property type="molecule type" value="Genomic_DNA"/>
</dbReference>
<sequence length="91" mass="9618">MVVGDDQFSSLRDRPSAEDADGPLADRARRCGWRTMPAGAVGGPLRRTSCLAGPSETADVVVRDDQFSSLRDSAEDADGPPADRARRCGLG</sequence>
<protein>
    <submittedName>
        <fullName evidence="2">Uncharacterized protein</fullName>
    </submittedName>
</protein>
<feature type="region of interest" description="Disordered" evidence="1">
    <location>
        <begin position="1"/>
        <end position="29"/>
    </location>
</feature>
<name>A0ABP8ES07_9MICO</name>
<accession>A0ABP8ES07</accession>
<evidence type="ECO:0000256" key="1">
    <source>
        <dbReference type="SAM" id="MobiDB-lite"/>
    </source>
</evidence>
<reference evidence="3" key="1">
    <citation type="journal article" date="2019" name="Int. J. Syst. Evol. Microbiol.">
        <title>The Global Catalogue of Microorganisms (GCM) 10K type strain sequencing project: providing services to taxonomists for standard genome sequencing and annotation.</title>
        <authorList>
            <consortium name="The Broad Institute Genomics Platform"/>
            <consortium name="The Broad Institute Genome Sequencing Center for Infectious Disease"/>
            <person name="Wu L."/>
            <person name="Ma J."/>
        </authorList>
    </citation>
    <scope>NUCLEOTIDE SEQUENCE [LARGE SCALE GENOMIC DNA]</scope>
    <source>
        <strain evidence="3">JCM 17459</strain>
    </source>
</reference>
<evidence type="ECO:0000313" key="3">
    <source>
        <dbReference type="Proteomes" id="UP001499841"/>
    </source>
</evidence>
<organism evidence="2 3">
    <name type="scientific">Georgenia daeguensis</name>
    <dbReference type="NCBI Taxonomy" id="908355"/>
    <lineage>
        <taxon>Bacteria</taxon>
        <taxon>Bacillati</taxon>
        <taxon>Actinomycetota</taxon>
        <taxon>Actinomycetes</taxon>
        <taxon>Micrococcales</taxon>
        <taxon>Bogoriellaceae</taxon>
        <taxon>Georgenia</taxon>
    </lineage>
</organism>
<gene>
    <name evidence="2" type="ORF">GCM10022262_10650</name>
</gene>
<evidence type="ECO:0000313" key="2">
    <source>
        <dbReference type="EMBL" id="GAA4286706.1"/>
    </source>
</evidence>